<sequence length="36" mass="4371">MAIRKLEYYSTWHANSLKLSKVMATRRSQEDRAWSR</sequence>
<dbReference type="AlphaFoldDB" id="G2XZN4"/>
<evidence type="ECO:0000313" key="2">
    <source>
        <dbReference type="Proteomes" id="UP000008177"/>
    </source>
</evidence>
<name>G2XZN4_BOTF4</name>
<reference evidence="2" key="1">
    <citation type="journal article" date="2011" name="PLoS Genet.">
        <title>Genomic analysis of the necrotrophic fungal pathogens Sclerotinia sclerotiorum and Botrytis cinerea.</title>
        <authorList>
            <person name="Amselem J."/>
            <person name="Cuomo C.A."/>
            <person name="van Kan J.A."/>
            <person name="Viaud M."/>
            <person name="Benito E.P."/>
            <person name="Couloux A."/>
            <person name="Coutinho P.M."/>
            <person name="de Vries R.P."/>
            <person name="Dyer P.S."/>
            <person name="Fillinger S."/>
            <person name="Fournier E."/>
            <person name="Gout L."/>
            <person name="Hahn M."/>
            <person name="Kohn L."/>
            <person name="Lapalu N."/>
            <person name="Plummer K.M."/>
            <person name="Pradier J.M."/>
            <person name="Quevillon E."/>
            <person name="Sharon A."/>
            <person name="Simon A."/>
            <person name="ten Have A."/>
            <person name="Tudzynski B."/>
            <person name="Tudzynski P."/>
            <person name="Wincker P."/>
            <person name="Andrew M."/>
            <person name="Anthouard V."/>
            <person name="Beever R.E."/>
            <person name="Beffa R."/>
            <person name="Benoit I."/>
            <person name="Bouzid O."/>
            <person name="Brault B."/>
            <person name="Chen Z."/>
            <person name="Choquer M."/>
            <person name="Collemare J."/>
            <person name="Cotton P."/>
            <person name="Danchin E.G."/>
            <person name="Da Silva C."/>
            <person name="Gautier A."/>
            <person name="Giraud C."/>
            <person name="Giraud T."/>
            <person name="Gonzalez C."/>
            <person name="Grossetete S."/>
            <person name="Guldener U."/>
            <person name="Henrissat B."/>
            <person name="Howlett B.J."/>
            <person name="Kodira C."/>
            <person name="Kretschmer M."/>
            <person name="Lappartient A."/>
            <person name="Leroch M."/>
            <person name="Levis C."/>
            <person name="Mauceli E."/>
            <person name="Neuveglise C."/>
            <person name="Oeser B."/>
            <person name="Pearson M."/>
            <person name="Poulain J."/>
            <person name="Poussereau N."/>
            <person name="Quesneville H."/>
            <person name="Rascle C."/>
            <person name="Schumacher J."/>
            <person name="Segurens B."/>
            <person name="Sexton A."/>
            <person name="Silva E."/>
            <person name="Sirven C."/>
            <person name="Soanes D.M."/>
            <person name="Talbot N.J."/>
            <person name="Templeton M."/>
            <person name="Yandava C."/>
            <person name="Yarden O."/>
            <person name="Zeng Q."/>
            <person name="Rollins J.A."/>
            <person name="Lebrun M.H."/>
            <person name="Dickman M."/>
        </authorList>
    </citation>
    <scope>NUCLEOTIDE SEQUENCE [LARGE SCALE GENOMIC DNA]</scope>
    <source>
        <strain evidence="2">T4</strain>
    </source>
</reference>
<dbReference type="Proteomes" id="UP000008177">
    <property type="component" value="Unplaced contigs"/>
</dbReference>
<proteinExistence type="predicted"/>
<protein>
    <submittedName>
        <fullName evidence="1">Uncharacterized protein</fullName>
    </submittedName>
</protein>
<evidence type="ECO:0000313" key="1">
    <source>
        <dbReference type="EMBL" id="CCD45921.1"/>
    </source>
</evidence>
<dbReference type="InParanoid" id="G2XZN4"/>
<gene>
    <name evidence="1" type="ORF">BofuT4_uP049390.1</name>
</gene>
<dbReference type="EMBL" id="FQ790278">
    <property type="protein sequence ID" value="CCD45921.1"/>
    <property type="molecule type" value="Genomic_DNA"/>
</dbReference>
<accession>G2XZN4</accession>
<dbReference type="HOGENOM" id="CLU_3359547_0_0_1"/>
<organism evidence="1 2">
    <name type="scientific">Botryotinia fuckeliana (strain T4)</name>
    <name type="common">Noble rot fungus</name>
    <name type="synonym">Botrytis cinerea</name>
    <dbReference type="NCBI Taxonomy" id="999810"/>
    <lineage>
        <taxon>Eukaryota</taxon>
        <taxon>Fungi</taxon>
        <taxon>Dikarya</taxon>
        <taxon>Ascomycota</taxon>
        <taxon>Pezizomycotina</taxon>
        <taxon>Leotiomycetes</taxon>
        <taxon>Helotiales</taxon>
        <taxon>Sclerotiniaceae</taxon>
        <taxon>Botrytis</taxon>
    </lineage>
</organism>